<evidence type="ECO:0000313" key="3">
    <source>
        <dbReference type="Proteomes" id="UP000694421"/>
    </source>
</evidence>
<sequence>LQSVRPDWKRRKINAKERPSSNPIANVKCCLSQRQHLTLAIGGGLPFALIFLHFRSLSHFPPLLSVFTNTLCLSRLLLISFTKYSTLPFHFPLKSLSIFCLSILNLLLLNS</sequence>
<protein>
    <submittedName>
        <fullName evidence="2">Uncharacterized protein</fullName>
    </submittedName>
</protein>
<dbReference type="Ensembl" id="ENSSMRT00000014173.1">
    <property type="protein sequence ID" value="ENSSMRP00000012162.1"/>
    <property type="gene ID" value="ENSSMRG00000009517.1"/>
</dbReference>
<dbReference type="Proteomes" id="UP000694421">
    <property type="component" value="Unplaced"/>
</dbReference>
<reference evidence="2" key="2">
    <citation type="submission" date="2025-09" db="UniProtKB">
        <authorList>
            <consortium name="Ensembl"/>
        </authorList>
    </citation>
    <scope>IDENTIFICATION</scope>
</reference>
<reference evidence="2" key="1">
    <citation type="submission" date="2025-08" db="UniProtKB">
        <authorList>
            <consortium name="Ensembl"/>
        </authorList>
    </citation>
    <scope>IDENTIFICATION</scope>
</reference>
<feature type="transmembrane region" description="Helical" evidence="1">
    <location>
        <begin position="37"/>
        <end position="54"/>
    </location>
</feature>
<keyword evidence="1" id="KW-1133">Transmembrane helix</keyword>
<name>A0A8D0BK81_SALMN</name>
<keyword evidence="1" id="KW-0472">Membrane</keyword>
<dbReference type="AlphaFoldDB" id="A0A8D0BK81"/>
<feature type="transmembrane region" description="Helical" evidence="1">
    <location>
        <begin position="91"/>
        <end position="109"/>
    </location>
</feature>
<evidence type="ECO:0000256" key="1">
    <source>
        <dbReference type="SAM" id="Phobius"/>
    </source>
</evidence>
<keyword evidence="3" id="KW-1185">Reference proteome</keyword>
<keyword evidence="1" id="KW-0812">Transmembrane</keyword>
<organism evidence="2 3">
    <name type="scientific">Salvator merianae</name>
    <name type="common">Argentine black and white tegu</name>
    <name type="synonym">Tupinambis merianae</name>
    <dbReference type="NCBI Taxonomy" id="96440"/>
    <lineage>
        <taxon>Eukaryota</taxon>
        <taxon>Metazoa</taxon>
        <taxon>Chordata</taxon>
        <taxon>Craniata</taxon>
        <taxon>Vertebrata</taxon>
        <taxon>Euteleostomi</taxon>
        <taxon>Lepidosauria</taxon>
        <taxon>Squamata</taxon>
        <taxon>Bifurcata</taxon>
        <taxon>Unidentata</taxon>
        <taxon>Episquamata</taxon>
        <taxon>Laterata</taxon>
        <taxon>Teiioidea</taxon>
        <taxon>Teiidae</taxon>
        <taxon>Salvator</taxon>
    </lineage>
</organism>
<evidence type="ECO:0000313" key="2">
    <source>
        <dbReference type="Ensembl" id="ENSSMRP00000012162.1"/>
    </source>
</evidence>
<proteinExistence type="predicted"/>
<accession>A0A8D0BK81</accession>